<dbReference type="AlphaFoldDB" id="A0A7V7PPQ1"/>
<name>A0A7V7PPQ1_9HYPH</name>
<protein>
    <recommendedName>
        <fullName evidence="1">D-apionate lactonase C-terminal domain-containing protein</fullName>
    </recommendedName>
</protein>
<dbReference type="SUPFAM" id="SSF49785">
    <property type="entry name" value="Galactose-binding domain-like"/>
    <property type="match status" value="1"/>
</dbReference>
<dbReference type="PANTHER" id="PTHR36848:SF2">
    <property type="entry name" value="SECRETED PROTEIN"/>
    <property type="match status" value="1"/>
</dbReference>
<organism evidence="2 3">
    <name type="scientific">Plantimonas leprariae</name>
    <dbReference type="NCBI Taxonomy" id="2615207"/>
    <lineage>
        <taxon>Bacteria</taxon>
        <taxon>Pseudomonadati</taxon>
        <taxon>Pseudomonadota</taxon>
        <taxon>Alphaproteobacteria</taxon>
        <taxon>Hyphomicrobiales</taxon>
        <taxon>Aurantimonadaceae</taxon>
        <taxon>Plantimonas</taxon>
    </lineage>
</organism>
<dbReference type="InterPro" id="IPR053161">
    <property type="entry name" value="Ulvan_degrading_GH"/>
</dbReference>
<comment type="caution">
    <text evidence="2">The sequence shown here is derived from an EMBL/GenBank/DDBJ whole genome shotgun (WGS) entry which is preliminary data.</text>
</comment>
<dbReference type="InterPro" id="IPR058789">
    <property type="entry name" value="ApnL_C"/>
</dbReference>
<reference evidence="2 3" key="1">
    <citation type="submission" date="2019-09" db="EMBL/GenBank/DDBJ databases">
        <title>YIM 132180 draft genome.</title>
        <authorList>
            <person name="Zhang K."/>
        </authorList>
    </citation>
    <scope>NUCLEOTIDE SEQUENCE [LARGE SCALE GENOMIC DNA]</scope>
    <source>
        <strain evidence="2 3">YIM 132180</strain>
    </source>
</reference>
<dbReference type="Pfam" id="PF17132">
    <property type="entry name" value="Glyco_hydro_106"/>
    <property type="match status" value="1"/>
</dbReference>
<dbReference type="Gene3D" id="2.60.120.260">
    <property type="entry name" value="Galactose-binding domain-like"/>
    <property type="match status" value="1"/>
</dbReference>
<dbReference type="Proteomes" id="UP000432089">
    <property type="component" value="Unassembled WGS sequence"/>
</dbReference>
<dbReference type="EMBL" id="VZDO01000007">
    <property type="protein sequence ID" value="KAB0679985.1"/>
    <property type="molecule type" value="Genomic_DNA"/>
</dbReference>
<evidence type="ECO:0000259" key="1">
    <source>
        <dbReference type="Pfam" id="PF25839"/>
    </source>
</evidence>
<dbReference type="PANTHER" id="PTHR36848">
    <property type="entry name" value="DNA-BINDING PROTEIN (PUTATIVE SECRETED PROTEIN)-RELATED"/>
    <property type="match status" value="1"/>
</dbReference>
<dbReference type="InterPro" id="IPR008979">
    <property type="entry name" value="Galactose-bd-like_sf"/>
</dbReference>
<proteinExistence type="predicted"/>
<gene>
    <name evidence="2" type="ORF">F6X38_10455</name>
</gene>
<dbReference type="RefSeq" id="WP_150969676.1">
    <property type="nucleotide sequence ID" value="NZ_VZDO01000007.1"/>
</dbReference>
<evidence type="ECO:0000313" key="3">
    <source>
        <dbReference type="Proteomes" id="UP000432089"/>
    </source>
</evidence>
<sequence length="890" mass="96859">MNRRELLAGGVATAALAQAATRAAAQTAAPTAASGDPSAILDAFRSPPDDARVMMRWWLFGPGVTNEELGRELQAMRDAGLGGVELAFVYPLALGDDGDSIRNVSLLSDEFAANLRFISQRTKALGMRLDITGGSGWSYGGATIAGDLAAHQLRVETREVAPSLKRLPKLAPFDGDELVAAFVGRGSIQETPSHLEPLQITETEVLIPDGDGPRVVHLYYAGRTGQVVKRAAVGAEGYVLDHYNPDAVRQHLTDTTAKLLDAAEPGSVTCVFCDSLEVYKANWTRRLPEEFARRRGYDLLPRLPQLFFKTGSDYEAFRRDYGQTLAELYAENFLQPMQAFAKERGIRFRVQNYGVPPSTLASHRFADIANGEGWGWRTFTSSKWAASAGALFGKPVVGSETWTWAHSPAFRLTPADMRGEAHEHFLIGINQLIGHGWPYSPPEAGEPGWMFYASSALSDKNAWWPAMPDVARYLQRTSAVLRLGKPVHDVALLLSNGDALASFLPSDDNYMDLWRRLRDRLDPRIVPAILDAGNSYVAADDGTLEQALGLGVRAVVVPHLRMLEASTLERLRRFAAEGGWVVAVAADRSEVDGFQAVDAGNLSAWLTGAIGPALGIEGGGSRVGFAHRATEAEDIFFVANTGNTPRTVRLRPRRGRAHATILDAMTDTVAAAETADTVALTLQPYEARIVVFHDAPWPGTAPVAMPKGEAPQDWGSWTARIGDQPERTVSLPYDWASREPTRFYSGSALFAGRVQLARVETGKRYWLDLGESRPREPEPLPNGTLRGNSFAALIHAPVGEVARLRVNGRDAGTVWAPPFRRDVTELLREGDNEVEIEVFNTSINRMAAGGTLPDMAALADKFGQRAVLQDLDVIEPVPSGLFAQPRILST</sequence>
<keyword evidence="3" id="KW-1185">Reference proteome</keyword>
<evidence type="ECO:0000313" key="2">
    <source>
        <dbReference type="EMBL" id="KAB0679985.1"/>
    </source>
</evidence>
<dbReference type="Pfam" id="PF25839">
    <property type="entry name" value="Apionate_lact_C"/>
    <property type="match status" value="1"/>
</dbReference>
<feature type="domain" description="D-apionate lactonase C-terminal" evidence="1">
    <location>
        <begin position="624"/>
        <end position="689"/>
    </location>
</feature>
<accession>A0A7V7PPQ1</accession>